<comment type="caution">
    <text evidence="8">The sequence shown here is derived from an EMBL/GenBank/DDBJ whole genome shotgun (WGS) entry which is preliminary data.</text>
</comment>
<dbReference type="EMBL" id="JBEWLZ010000002">
    <property type="protein sequence ID" value="MET1489287.1"/>
    <property type="molecule type" value="Genomic_DNA"/>
</dbReference>
<evidence type="ECO:0000259" key="7">
    <source>
        <dbReference type="Pfam" id="PF03176"/>
    </source>
</evidence>
<feature type="transmembrane region" description="Helical" evidence="6">
    <location>
        <begin position="727"/>
        <end position="745"/>
    </location>
</feature>
<evidence type="ECO:0000256" key="5">
    <source>
        <dbReference type="ARBA" id="ARBA00023136"/>
    </source>
</evidence>
<evidence type="ECO:0000256" key="2">
    <source>
        <dbReference type="ARBA" id="ARBA00022475"/>
    </source>
</evidence>
<evidence type="ECO:0000256" key="4">
    <source>
        <dbReference type="ARBA" id="ARBA00022989"/>
    </source>
</evidence>
<feature type="transmembrane region" description="Helical" evidence="6">
    <location>
        <begin position="334"/>
        <end position="357"/>
    </location>
</feature>
<reference evidence="8 9" key="1">
    <citation type="submission" date="2024-07" db="EMBL/GenBank/DDBJ databases">
        <title>Uliginosibacterium paludis KCTC:42655.</title>
        <authorList>
            <person name="Kim M.K."/>
        </authorList>
    </citation>
    <scope>NUCLEOTIDE SEQUENCE [LARGE SCALE GENOMIC DNA]</scope>
    <source>
        <strain evidence="8 9">KCTC 42655</strain>
    </source>
</reference>
<dbReference type="InterPro" id="IPR004869">
    <property type="entry name" value="MMPL_dom"/>
</dbReference>
<dbReference type="InterPro" id="IPR050545">
    <property type="entry name" value="Mycobact_MmpL"/>
</dbReference>
<keyword evidence="2" id="KW-1003">Cell membrane</keyword>
<evidence type="ECO:0000256" key="6">
    <source>
        <dbReference type="SAM" id="Phobius"/>
    </source>
</evidence>
<feature type="transmembrane region" description="Helical" evidence="6">
    <location>
        <begin position="638"/>
        <end position="657"/>
    </location>
</feature>
<evidence type="ECO:0000256" key="1">
    <source>
        <dbReference type="ARBA" id="ARBA00004651"/>
    </source>
</evidence>
<keyword evidence="4 6" id="KW-1133">Transmembrane helix</keyword>
<dbReference type="Pfam" id="PF03176">
    <property type="entry name" value="MMPL"/>
    <property type="match status" value="1"/>
</dbReference>
<gene>
    <name evidence="8" type="ORF">ABVT11_05580</name>
</gene>
<feature type="transmembrane region" description="Helical" evidence="6">
    <location>
        <begin position="274"/>
        <end position="295"/>
    </location>
</feature>
<feature type="transmembrane region" description="Helical" evidence="6">
    <location>
        <begin position="664"/>
        <end position="683"/>
    </location>
</feature>
<dbReference type="PROSITE" id="PS51257">
    <property type="entry name" value="PROKAR_LIPOPROTEIN"/>
    <property type="match status" value="1"/>
</dbReference>
<evidence type="ECO:0000256" key="3">
    <source>
        <dbReference type="ARBA" id="ARBA00022692"/>
    </source>
</evidence>
<name>A0ABV2CP55_9RHOO</name>
<feature type="transmembrane region" description="Helical" evidence="6">
    <location>
        <begin position="689"/>
        <end position="706"/>
    </location>
</feature>
<keyword evidence="5 6" id="KW-0472">Membrane</keyword>
<proteinExistence type="predicted"/>
<keyword evidence="3 6" id="KW-0812">Transmembrane</keyword>
<keyword evidence="9" id="KW-1185">Reference proteome</keyword>
<feature type="transmembrane region" description="Helical" evidence="6">
    <location>
        <begin position="751"/>
        <end position="772"/>
    </location>
</feature>
<organism evidence="8 9">
    <name type="scientific">Uliginosibacterium paludis</name>
    <dbReference type="NCBI Taxonomy" id="1615952"/>
    <lineage>
        <taxon>Bacteria</taxon>
        <taxon>Pseudomonadati</taxon>
        <taxon>Pseudomonadota</taxon>
        <taxon>Betaproteobacteria</taxon>
        <taxon>Rhodocyclales</taxon>
        <taxon>Zoogloeaceae</taxon>
        <taxon>Uliginosibacterium</taxon>
    </lineage>
</organism>
<dbReference type="PANTHER" id="PTHR33406:SF13">
    <property type="entry name" value="MEMBRANE PROTEIN YDFJ"/>
    <property type="match status" value="1"/>
</dbReference>
<feature type="domain" description="Membrane transport protein MMPL" evidence="7">
    <location>
        <begin position="176"/>
        <end position="385"/>
    </location>
</feature>
<accession>A0ABV2CP55</accession>
<dbReference type="RefSeq" id="WP_345924538.1">
    <property type="nucleotide sequence ID" value="NZ_JBDIVF010000001.1"/>
</dbReference>
<dbReference type="Gene3D" id="1.20.1640.10">
    <property type="entry name" value="Multidrug efflux transporter AcrB transmembrane domain"/>
    <property type="match status" value="2"/>
</dbReference>
<dbReference type="Proteomes" id="UP001548590">
    <property type="component" value="Unassembled WGS sequence"/>
</dbReference>
<dbReference type="SUPFAM" id="SSF82866">
    <property type="entry name" value="Multidrug efflux transporter AcrB transmembrane domain"/>
    <property type="match status" value="2"/>
</dbReference>
<feature type="transmembrane region" description="Helical" evidence="6">
    <location>
        <begin position="301"/>
        <end position="322"/>
    </location>
</feature>
<evidence type="ECO:0000313" key="8">
    <source>
        <dbReference type="EMBL" id="MET1489287.1"/>
    </source>
</evidence>
<sequence>MSPRFARLRPLLIWLAALAGCVLVIVHTRFVADLSAFMPRTPDARQQMLIEQLRDGIIARLVMVGIEGGDAASRAALSRGLAAQLRADPAFLGVQNGEAQIEALDRAWYFDNRYLLSPAVTPGHFSSQGLHEAIGRSIENLSGNAGILLRKVLPRDPTGESLALIEQFAGSSQPHEVEGVWASRDGSRALLLVQTRADGSDTDAQAALLDTIRSRFAALPGQSADSRLVMSGTAVFSVASRERIQGDIHRLAAISTLLVVLLLLSVYRSLRLLLTGLLPVLSGIVAGIATVSLVFGNIHGLTLAFGSTLIGEAVDYAIYFFIQRAAGIDARSFWRTMWLGVASSLAGFTVLLCSGFPGLAQLGVYSMAGLVAAALTGRHVLPALTPETLRLADLSGLATRLDRLIDAARRLRPALIALVIAAAAWVAWHGDALWNRKLNALSTVTQAEQALDASMRGDLGAPDMRYIAALTAPDSEQALQAAEAVGKVLQQEVRAGRLGSFTSPAAILPSLRTQQTRQAALPDEATLRARLAEALADQPLRPERLEGFIADVARARQQPALKRSDLTGSASALAVDSLLVQRAHDVLVLMPLRAPAGQEELDTRALEAGLAAAGLKNVAVLDILDESTRLFSGYLNEARLLVGGGMLVIFLLLVVALRSLPRALRAVAPLACAVVLVTAGLLASGTSLTILHLIGLLLVVAIGRNYTLFFDAGSHTGTARQREQVQVSIVVANLTAVGSFGALAFSKVPVLAYLGCTVGPGALLAFIAAAILSRKHDADTH</sequence>
<comment type="subcellular location">
    <subcellularLocation>
        <location evidence="1">Cell membrane</location>
        <topology evidence="1">Multi-pass membrane protein</topology>
    </subcellularLocation>
</comment>
<feature type="transmembrane region" description="Helical" evidence="6">
    <location>
        <begin position="248"/>
        <end position="267"/>
    </location>
</feature>
<evidence type="ECO:0000313" key="9">
    <source>
        <dbReference type="Proteomes" id="UP001548590"/>
    </source>
</evidence>
<dbReference type="PANTHER" id="PTHR33406">
    <property type="entry name" value="MEMBRANE PROTEIN MJ1562-RELATED"/>
    <property type="match status" value="1"/>
</dbReference>
<protein>
    <submittedName>
        <fullName evidence="8">MMPL family transporter</fullName>
    </submittedName>
</protein>
<feature type="transmembrane region" description="Helical" evidence="6">
    <location>
        <begin position="411"/>
        <end position="428"/>
    </location>
</feature>